<dbReference type="Proteomes" id="UP000647416">
    <property type="component" value="Unassembled WGS sequence"/>
</dbReference>
<dbReference type="RefSeq" id="WP_262432766.1">
    <property type="nucleotide sequence ID" value="NZ_JACRTE010000038.1"/>
</dbReference>
<gene>
    <name evidence="1" type="ORF">H8706_11565</name>
</gene>
<proteinExistence type="predicted"/>
<evidence type="ECO:0000313" key="1">
    <source>
        <dbReference type="EMBL" id="MBC8597494.1"/>
    </source>
</evidence>
<sequence>MEQKEIRFIDSRYNELFRIKDGESITVKFSDGSMSDRKCTYIDDYHTKIGYNVFHICEFAELMERGKSTYRPKDTPGYTLEKIEQSEFEYTFAPSKNEELNRGCICYIRCYFDNSVDERLQTDSLLENKENYEKYHTPDFALECDNVVNYLRFQADTPILKSRVAMHNAAYDLKAERLASDKDVCGYKVTTDKNVFYIRCDPRKNTYNAYIYCYDKQALQTYKDLKFIEQNYDAIDKDKFFKTTNGVTEMYYNPDANAGGQLVELTIYNEDILDAAKLYKKPQDFFSHIEGMSKGALYDVGTETFMEAAKDFIESKADFEGCSLKTMNALKKYAAPEKSKTDKEPER</sequence>
<accession>A0A926ITK0</accession>
<name>A0A926ITK0_9FIRM</name>
<reference evidence="1" key="1">
    <citation type="submission" date="2020-08" db="EMBL/GenBank/DDBJ databases">
        <title>Genome public.</title>
        <authorList>
            <person name="Liu C."/>
            <person name="Sun Q."/>
        </authorList>
    </citation>
    <scope>NUCLEOTIDE SEQUENCE</scope>
    <source>
        <strain evidence="1">NSJ-50</strain>
    </source>
</reference>
<evidence type="ECO:0000313" key="2">
    <source>
        <dbReference type="Proteomes" id="UP000647416"/>
    </source>
</evidence>
<keyword evidence="2" id="KW-1185">Reference proteome</keyword>
<protein>
    <recommendedName>
        <fullName evidence="3">Large polyvalent protein associated domain-containing protein</fullName>
    </recommendedName>
</protein>
<organism evidence="1 2">
    <name type="scientific">Qingrenia yutianensis</name>
    <dbReference type="NCBI Taxonomy" id="2763676"/>
    <lineage>
        <taxon>Bacteria</taxon>
        <taxon>Bacillati</taxon>
        <taxon>Bacillota</taxon>
        <taxon>Clostridia</taxon>
        <taxon>Eubacteriales</taxon>
        <taxon>Oscillospiraceae</taxon>
        <taxon>Qingrenia</taxon>
    </lineage>
</organism>
<dbReference type="AlphaFoldDB" id="A0A926ITK0"/>
<evidence type="ECO:0008006" key="3">
    <source>
        <dbReference type="Google" id="ProtNLM"/>
    </source>
</evidence>
<dbReference type="EMBL" id="JACRTE010000038">
    <property type="protein sequence ID" value="MBC8597494.1"/>
    <property type="molecule type" value="Genomic_DNA"/>
</dbReference>
<comment type="caution">
    <text evidence="1">The sequence shown here is derived from an EMBL/GenBank/DDBJ whole genome shotgun (WGS) entry which is preliminary data.</text>
</comment>